<dbReference type="RefSeq" id="WP_095984829.1">
    <property type="nucleotide sequence ID" value="NZ_CP022098.1"/>
</dbReference>
<organism evidence="1 2">
    <name type="scientific">Cystobacter fuscus</name>
    <dbReference type="NCBI Taxonomy" id="43"/>
    <lineage>
        <taxon>Bacteria</taxon>
        <taxon>Pseudomonadati</taxon>
        <taxon>Myxococcota</taxon>
        <taxon>Myxococcia</taxon>
        <taxon>Myxococcales</taxon>
        <taxon>Cystobacterineae</taxon>
        <taxon>Archangiaceae</taxon>
        <taxon>Cystobacter</taxon>
    </lineage>
</organism>
<sequence>MSVRKALEPGCALVAAVHPGKRALRKSDRERIVESAAARVVDSLDLDTQTAAERGSENRWDYLLGTTRSDLPLIAVEVHPANTGQVKVLIAKKRAAEAVLRSVLEPGQTVKRWYWIASGKTVITRNTPESRMLDAAGIRLVGSLLHLTRDS</sequence>
<dbReference type="AlphaFoldDB" id="A0A250IX97"/>
<dbReference type="Proteomes" id="UP000217257">
    <property type="component" value="Chromosome"/>
</dbReference>
<accession>A0A250IX97</accession>
<evidence type="ECO:0000313" key="1">
    <source>
        <dbReference type="EMBL" id="ATB36344.1"/>
    </source>
</evidence>
<dbReference type="KEGG" id="cfus:CYFUS_001758"/>
<protein>
    <submittedName>
        <fullName evidence="1">Uncharacterized protein</fullName>
    </submittedName>
</protein>
<gene>
    <name evidence="1" type="ORF">CYFUS_001758</name>
</gene>
<reference evidence="1 2" key="1">
    <citation type="submission" date="2017-06" db="EMBL/GenBank/DDBJ databases">
        <title>Sequencing and comparative analysis of myxobacterial genomes.</title>
        <authorList>
            <person name="Rupp O."/>
            <person name="Goesmann A."/>
            <person name="Sogaard-Andersen L."/>
        </authorList>
    </citation>
    <scope>NUCLEOTIDE SEQUENCE [LARGE SCALE GENOMIC DNA]</scope>
    <source>
        <strain evidence="1 2">DSM 52655</strain>
    </source>
</reference>
<name>A0A250IX97_9BACT</name>
<dbReference type="EMBL" id="CP022098">
    <property type="protein sequence ID" value="ATB36344.1"/>
    <property type="molecule type" value="Genomic_DNA"/>
</dbReference>
<evidence type="ECO:0000313" key="2">
    <source>
        <dbReference type="Proteomes" id="UP000217257"/>
    </source>
</evidence>
<proteinExistence type="predicted"/>